<dbReference type="InterPro" id="IPR020622">
    <property type="entry name" value="Ala_racemase_pyridoxalP-BS"/>
</dbReference>
<evidence type="ECO:0000256" key="5">
    <source>
        <dbReference type="ARBA" id="ARBA00022898"/>
    </source>
</evidence>
<dbReference type="InterPro" id="IPR029066">
    <property type="entry name" value="PLP-binding_barrel"/>
</dbReference>
<evidence type="ECO:0000256" key="1">
    <source>
        <dbReference type="ARBA" id="ARBA00000316"/>
    </source>
</evidence>
<sequence length="390" mass="41431">MPRSVEAAPPMPHCTSAPRLSDAGWPRARAGATLTIDLDAIRANYRTVRDLAAGAECAAVVKADAYGLGAAQVAPALEQAGARTFFVAHVDEGIALRPHIAPTSRIFILHGPLAGAEADCVRHDLIPVLNSVEQIRDWRTLAHGLGRTLPAAVQLDTGMSRFGLSEQDLAGIDAAPDGWRGIDRRLVMSHLACADDPSDPASARQRDHLLAMRARLPAAPLSLSASSGIFLGRDFHFDLVRPGAALYGVAPNDSAPNPMRPVVRLQARILQTRTVGPRDGVGYGLTYRPTSARRIATIAAGYADGFMRHAARDGRAWLGTQALPIVGRISMDSMAVDITDAPESLTAPGAMLDLLGPQHGVDDVARAAGTIGYEILTSLGHRYHRAYEAI</sequence>
<dbReference type="SUPFAM" id="SSF51419">
    <property type="entry name" value="PLP-binding barrel"/>
    <property type="match status" value="1"/>
</dbReference>
<dbReference type="GO" id="GO:0005829">
    <property type="term" value="C:cytosol"/>
    <property type="evidence" value="ECO:0007669"/>
    <property type="project" value="TreeGrafter"/>
</dbReference>
<dbReference type="HAMAP" id="MF_01201">
    <property type="entry name" value="Ala_racemase"/>
    <property type="match status" value="1"/>
</dbReference>
<dbReference type="PANTHER" id="PTHR30511">
    <property type="entry name" value="ALANINE RACEMASE"/>
    <property type="match status" value="1"/>
</dbReference>
<organism evidence="12 13">
    <name type="scientific">Gluconacetobacter asukensis</name>
    <dbReference type="NCBI Taxonomy" id="1017181"/>
    <lineage>
        <taxon>Bacteria</taxon>
        <taxon>Pseudomonadati</taxon>
        <taxon>Pseudomonadota</taxon>
        <taxon>Alphaproteobacteria</taxon>
        <taxon>Acetobacterales</taxon>
        <taxon>Acetobacteraceae</taxon>
        <taxon>Gluconacetobacter</taxon>
    </lineage>
</organism>
<feature type="active site" description="Proton acceptor; specific for D-alanine" evidence="7">
    <location>
        <position position="62"/>
    </location>
</feature>
<name>A0A7W4J1R3_9PROT</name>
<dbReference type="UniPathway" id="UPA00042">
    <property type="reaction ID" value="UER00497"/>
</dbReference>
<evidence type="ECO:0000256" key="6">
    <source>
        <dbReference type="ARBA" id="ARBA00023235"/>
    </source>
</evidence>
<dbReference type="InterPro" id="IPR000821">
    <property type="entry name" value="Ala_racemase"/>
</dbReference>
<comment type="cofactor">
    <cofactor evidence="2 7 8">
        <name>pyridoxal 5'-phosphate</name>
        <dbReference type="ChEBI" id="CHEBI:597326"/>
    </cofactor>
</comment>
<feature type="region of interest" description="Disordered" evidence="10">
    <location>
        <begin position="1"/>
        <end position="22"/>
    </location>
</feature>
<comment type="caution">
    <text evidence="12">The sequence shown here is derived from an EMBL/GenBank/DDBJ whole genome shotgun (WGS) entry which is preliminary data.</text>
</comment>
<evidence type="ECO:0000256" key="7">
    <source>
        <dbReference type="HAMAP-Rule" id="MF_01201"/>
    </source>
</evidence>
<dbReference type="GO" id="GO:0030170">
    <property type="term" value="F:pyridoxal phosphate binding"/>
    <property type="evidence" value="ECO:0007669"/>
    <property type="project" value="UniProtKB-UniRule"/>
</dbReference>
<evidence type="ECO:0000313" key="13">
    <source>
        <dbReference type="Proteomes" id="UP000577891"/>
    </source>
</evidence>
<gene>
    <name evidence="12" type="primary">alr</name>
    <name evidence="12" type="ORF">HLH35_12970</name>
</gene>
<keyword evidence="6 7" id="KW-0413">Isomerase</keyword>
<reference evidence="12 13" key="1">
    <citation type="submission" date="2020-04" db="EMBL/GenBank/DDBJ databases">
        <title>Description of novel Gluconacetobacter.</title>
        <authorList>
            <person name="Sombolestani A."/>
        </authorList>
    </citation>
    <scope>NUCLEOTIDE SEQUENCE [LARGE SCALE GENOMIC DNA]</scope>
    <source>
        <strain evidence="12 13">LMG 27724</strain>
    </source>
</reference>
<accession>A0A7W4J1R3</accession>
<dbReference type="CDD" id="cd00430">
    <property type="entry name" value="PLPDE_III_AR"/>
    <property type="match status" value="1"/>
</dbReference>
<dbReference type="Pfam" id="PF00842">
    <property type="entry name" value="Ala_racemase_C"/>
    <property type="match status" value="1"/>
</dbReference>
<dbReference type="NCBIfam" id="TIGR00492">
    <property type="entry name" value="alr"/>
    <property type="match status" value="1"/>
</dbReference>
<evidence type="ECO:0000256" key="3">
    <source>
        <dbReference type="ARBA" id="ARBA00007880"/>
    </source>
</evidence>
<protein>
    <recommendedName>
        <fullName evidence="4 7">Alanine racemase</fullName>
        <ecNumber evidence="4 7">5.1.1.1</ecNumber>
    </recommendedName>
</protein>
<dbReference type="Pfam" id="PF01168">
    <property type="entry name" value="Ala_racemase_N"/>
    <property type="match status" value="1"/>
</dbReference>
<evidence type="ECO:0000313" key="12">
    <source>
        <dbReference type="EMBL" id="MBB2173017.1"/>
    </source>
</evidence>
<dbReference type="InterPro" id="IPR001608">
    <property type="entry name" value="Ala_racemase_N"/>
</dbReference>
<dbReference type="Proteomes" id="UP000577891">
    <property type="component" value="Unassembled WGS sequence"/>
</dbReference>
<dbReference type="PROSITE" id="PS00395">
    <property type="entry name" value="ALANINE_RACEMASE"/>
    <property type="match status" value="1"/>
</dbReference>
<evidence type="ECO:0000256" key="8">
    <source>
        <dbReference type="PIRSR" id="PIRSR600821-50"/>
    </source>
</evidence>
<dbReference type="SMART" id="SM01005">
    <property type="entry name" value="Ala_racemase_C"/>
    <property type="match status" value="1"/>
</dbReference>
<evidence type="ECO:0000256" key="9">
    <source>
        <dbReference type="PIRSR" id="PIRSR600821-52"/>
    </source>
</evidence>
<dbReference type="EC" id="5.1.1.1" evidence="4 7"/>
<evidence type="ECO:0000259" key="11">
    <source>
        <dbReference type="SMART" id="SM01005"/>
    </source>
</evidence>
<feature type="binding site" evidence="7 9">
    <location>
        <position position="161"/>
    </location>
    <ligand>
        <name>substrate</name>
    </ligand>
</feature>
<comment type="catalytic activity">
    <reaction evidence="1 7">
        <text>L-alanine = D-alanine</text>
        <dbReference type="Rhea" id="RHEA:20249"/>
        <dbReference type="ChEBI" id="CHEBI:57416"/>
        <dbReference type="ChEBI" id="CHEBI:57972"/>
        <dbReference type="EC" id="5.1.1.1"/>
    </reaction>
</comment>
<dbReference type="InterPro" id="IPR009006">
    <property type="entry name" value="Ala_racemase/Decarboxylase_C"/>
</dbReference>
<dbReference type="AlphaFoldDB" id="A0A7W4J1R3"/>
<dbReference type="PANTHER" id="PTHR30511:SF0">
    <property type="entry name" value="ALANINE RACEMASE, CATABOLIC-RELATED"/>
    <property type="match status" value="1"/>
</dbReference>
<feature type="domain" description="Alanine racemase C-terminal" evidence="11">
    <location>
        <begin position="262"/>
        <end position="388"/>
    </location>
</feature>
<evidence type="ECO:0000256" key="10">
    <source>
        <dbReference type="SAM" id="MobiDB-lite"/>
    </source>
</evidence>
<dbReference type="GO" id="GO:0008784">
    <property type="term" value="F:alanine racemase activity"/>
    <property type="evidence" value="ECO:0007669"/>
    <property type="project" value="UniProtKB-UniRule"/>
</dbReference>
<dbReference type="InterPro" id="IPR011079">
    <property type="entry name" value="Ala_racemase_C"/>
</dbReference>
<dbReference type="PRINTS" id="PR00992">
    <property type="entry name" value="ALARACEMASE"/>
</dbReference>
<dbReference type="SUPFAM" id="SSF50621">
    <property type="entry name" value="Alanine racemase C-terminal domain-like"/>
    <property type="match status" value="1"/>
</dbReference>
<comment type="similarity">
    <text evidence="3 7">Belongs to the alanine racemase family.</text>
</comment>
<feature type="binding site" evidence="7 9">
    <location>
        <position position="331"/>
    </location>
    <ligand>
        <name>substrate</name>
    </ligand>
</feature>
<dbReference type="Gene3D" id="2.40.37.10">
    <property type="entry name" value="Lyase, Ornithine Decarboxylase, Chain A, domain 1"/>
    <property type="match status" value="1"/>
</dbReference>
<feature type="active site" description="Proton acceptor; specific for L-alanine" evidence="7">
    <location>
        <position position="283"/>
    </location>
</feature>
<evidence type="ECO:0000256" key="2">
    <source>
        <dbReference type="ARBA" id="ARBA00001933"/>
    </source>
</evidence>
<keyword evidence="13" id="KW-1185">Reference proteome</keyword>
<proteinExistence type="inferred from homology"/>
<dbReference type="EMBL" id="JABEQE010000011">
    <property type="protein sequence ID" value="MBB2173017.1"/>
    <property type="molecule type" value="Genomic_DNA"/>
</dbReference>
<feature type="modified residue" description="N6-(pyridoxal phosphate)lysine" evidence="7 8">
    <location>
        <position position="62"/>
    </location>
</feature>
<keyword evidence="5 7" id="KW-0663">Pyridoxal phosphate</keyword>
<dbReference type="Gene3D" id="3.20.20.10">
    <property type="entry name" value="Alanine racemase"/>
    <property type="match status" value="1"/>
</dbReference>
<dbReference type="GO" id="GO:0030632">
    <property type="term" value="P:D-alanine biosynthetic process"/>
    <property type="evidence" value="ECO:0007669"/>
    <property type="project" value="UniProtKB-UniRule"/>
</dbReference>
<comment type="function">
    <text evidence="7">Catalyzes the interconversion of L-alanine and D-alanine. May also act on other amino acids.</text>
</comment>
<evidence type="ECO:0000256" key="4">
    <source>
        <dbReference type="ARBA" id="ARBA00013089"/>
    </source>
</evidence>
<comment type="pathway">
    <text evidence="7">Amino-acid biosynthesis; D-alanine biosynthesis; D-alanine from L-alanine: step 1/1.</text>
</comment>